<dbReference type="Gene3D" id="3.40.630.30">
    <property type="match status" value="1"/>
</dbReference>
<reference evidence="2" key="1">
    <citation type="submission" date="2021-01" db="EMBL/GenBank/DDBJ databases">
        <title>Ramlibacter sp. strain AW1 16S ribosomal RNA gene Genome sequencing and assembly.</title>
        <authorList>
            <person name="Kang M."/>
        </authorList>
    </citation>
    <scope>NUCLEOTIDE SEQUENCE</scope>
    <source>
        <strain evidence="2">AW1</strain>
    </source>
</reference>
<accession>A0A936ZJ57</accession>
<dbReference type="EMBL" id="JAEQNA010000006">
    <property type="protein sequence ID" value="MBL0421872.1"/>
    <property type="molecule type" value="Genomic_DNA"/>
</dbReference>
<dbReference type="GO" id="GO:0016747">
    <property type="term" value="F:acyltransferase activity, transferring groups other than amino-acyl groups"/>
    <property type="evidence" value="ECO:0007669"/>
    <property type="project" value="InterPro"/>
</dbReference>
<proteinExistence type="predicted"/>
<dbReference type="Pfam" id="PF00583">
    <property type="entry name" value="Acetyltransf_1"/>
    <property type="match status" value="1"/>
</dbReference>
<dbReference type="AlphaFoldDB" id="A0A936ZJ57"/>
<evidence type="ECO:0000259" key="1">
    <source>
        <dbReference type="PROSITE" id="PS51186"/>
    </source>
</evidence>
<protein>
    <submittedName>
        <fullName evidence="2">GNAT family N-acetyltransferase</fullName>
    </submittedName>
</protein>
<dbReference type="InterPro" id="IPR016181">
    <property type="entry name" value="Acyl_CoA_acyltransferase"/>
</dbReference>
<feature type="domain" description="N-acetyltransferase" evidence="1">
    <location>
        <begin position="9"/>
        <end position="155"/>
    </location>
</feature>
<name>A0A936ZJ57_9BURK</name>
<dbReference type="InterPro" id="IPR000182">
    <property type="entry name" value="GNAT_dom"/>
</dbReference>
<dbReference type="PROSITE" id="PS51186">
    <property type="entry name" value="GNAT"/>
    <property type="match status" value="1"/>
</dbReference>
<evidence type="ECO:0000313" key="3">
    <source>
        <dbReference type="Proteomes" id="UP000613011"/>
    </source>
</evidence>
<dbReference type="Proteomes" id="UP000613011">
    <property type="component" value="Unassembled WGS sequence"/>
</dbReference>
<dbReference type="RefSeq" id="WP_201684952.1">
    <property type="nucleotide sequence ID" value="NZ_JAEQNA010000006.1"/>
</dbReference>
<dbReference type="SUPFAM" id="SSF55729">
    <property type="entry name" value="Acyl-CoA N-acyltransferases (Nat)"/>
    <property type="match status" value="1"/>
</dbReference>
<comment type="caution">
    <text evidence="2">The sequence shown here is derived from an EMBL/GenBank/DDBJ whole genome shotgun (WGS) entry which is preliminary data.</text>
</comment>
<evidence type="ECO:0000313" key="2">
    <source>
        <dbReference type="EMBL" id="MBL0421872.1"/>
    </source>
</evidence>
<keyword evidence="3" id="KW-1185">Reference proteome</keyword>
<organism evidence="2 3">
    <name type="scientific">Ramlibacter aurantiacus</name>
    <dbReference type="NCBI Taxonomy" id="2801330"/>
    <lineage>
        <taxon>Bacteria</taxon>
        <taxon>Pseudomonadati</taxon>
        <taxon>Pseudomonadota</taxon>
        <taxon>Betaproteobacteria</taxon>
        <taxon>Burkholderiales</taxon>
        <taxon>Comamonadaceae</taxon>
        <taxon>Ramlibacter</taxon>
    </lineage>
</organism>
<gene>
    <name evidence="2" type="ORF">JI739_16100</name>
</gene>
<sequence length="314" mass="34814">MDMKARPRLTVRQLRENELTAADRILRGAFDRFTGITNLFADKDYLRTRWRAAPDRAIAAEANGRLAGSNIITLWGSLGFFGPLSVDTALWDQGIAKGLMETTIDVLTAARVRHAALFTFAHSPRHQGLYQRFGFWPRYLTPILQRPVSLSANLSGLSRFSQLEERERLAALQECRQITDALYEGLDVTSEIKAVLEQNLGDTVLLQGQRLDGFAVCHAGPGTEAGSGLCYVKFGALRPDLDEKHFDRLIDACDALAASLGATQLELGVNMACHEAYRRLCERGFRAGLIGVAMDRPNEPAYNRAGVFALSDWR</sequence>